<proteinExistence type="predicted"/>
<evidence type="ECO:0000313" key="1">
    <source>
        <dbReference type="Proteomes" id="UP000887580"/>
    </source>
</evidence>
<name>A0AC35FYF7_9BILA</name>
<organism evidence="1 2">
    <name type="scientific">Panagrolaimus sp. PS1159</name>
    <dbReference type="NCBI Taxonomy" id="55785"/>
    <lineage>
        <taxon>Eukaryota</taxon>
        <taxon>Metazoa</taxon>
        <taxon>Ecdysozoa</taxon>
        <taxon>Nematoda</taxon>
        <taxon>Chromadorea</taxon>
        <taxon>Rhabditida</taxon>
        <taxon>Tylenchina</taxon>
        <taxon>Panagrolaimomorpha</taxon>
        <taxon>Panagrolaimoidea</taxon>
        <taxon>Panagrolaimidae</taxon>
        <taxon>Panagrolaimus</taxon>
    </lineage>
</organism>
<evidence type="ECO:0000313" key="2">
    <source>
        <dbReference type="WBParaSite" id="PS1159_v2.g22080.t1"/>
    </source>
</evidence>
<sequence length="1529" mass="174495">MKVKNLITTVSHKIHHHHHEDDPENSFHLNYEGSSTVEKVKKKSKPIIKEDEFKSKWDQFCDFTSINGFRLLSSKFSWTMRIATATIMFVATCGLFWNVSGAFIKYFNPSGQKNTVVHQGEYEIMDLPKVRFCHQSKNAVTADMLKREKLPYLYYFMTEANSITFEGRNCISDFYKLQNDLTEDWDSLYGKCSTYTLNQFITDNPYDGKPLLSINFLLNTFAFDIMSDDGVIASFVFDNYRANEFVLLPNAQTTIKIKESFDINDYDCTSKYPSLCSDAREPYNDRICEECYNTRKNCHCDNPLRKSDNFGKVKKSICNVHDSILCLLQKTSTGQDVCPNPCISKFYRSLTTLDNFNITLLNVSTDEMTKIKEDFVSTINYLINTIDKTSAVFPLRNHALWEAVYFLEEIFEEFWKILFLVAKLSGKQFIEVNLLLGAIPNPPAIINYYQTPSKLQKTFEALNNLKKNIQIALNQNYITDEKRNILLKLNALKIFQTDNIKNAEIMKKFQDYLEEFQWYNTEFHLKSLAQLTLSFITKRFSRIEYFQSYTFWNFLSDVGGIMGLYFGLTMVTIYEIITFTFIDREPPESFTRKEKKLTRKTLYPKVFLSDEPIPTLSNENSSKMESETDHKLKKAFAEIDPQNIRNVCIIAHVDHGKTTLADSLISSNGIISARYAGKLRYMDSREDEQTRGITMKSSAVSLYHEPFLINLIDSPGHVDFGSEVNSAVNLADVAILVVDVVEGVCSQTESLLRQSFLSRLDVVLVLNKLDRLVVELKLTETEAYRHIQRLIEHVNSCLSLIITGTFLENEQEDMEKMEANEEKLHFDPTKGNVLFASAINGFAFSLDDFATLWSPKLGIDKKELVDSLFSDFYLAGGKIKPDAEAKGKKSLFEQLVLQPVWEVHKVGLMDKDFEKLKSLTAKLGIPPITSKRMDEAFDEFMRNWMSLTKAVLKATLKAKSAKVAFEDEERAVMITHSKEHVLYEVVRACDKNSMALAFVAKLLKFENRKVAMCRVLSGSIKKGVKLYAVGADDSEPIEVDKVYALLGRELVPLTVAPAGSICAIELSTWLSGTTLCSEKITEPLNFSAASLEPLVRVSIQSLGTTEEWNDLREGLKQLAILDSAVRVVEQENGELALITAGEVHLQKCIQDLNDMGLINISVSEPIVPFLETIIPDPSNSFAKLNALHATECFMRQFGLRLKLRAIPLHDEIIKFFEKHDKDLKAIRERTVDDKQMKLLYTGLGTIFKETLPQMKGTIWAKKKEDFIQKIVDNIWSFGPFKAKYNILVNGIVEYDRPSVWDIKDTSKKYWPLDRAIVAGFDLAMSAGPLCQEPLQGICIYIEEWKFEPVDGEVAEAKSLAELNDPSIHGQLISAMKATCKAALDKHPRRLVAAMYKCKVQTSSQALGKVHTVLAQRRAKVLREDMNQMNGLFEIESYMPIVESFSFCEQLRKKTSGMAAAQMEFSHWQLIEDDPFWEPTTEEEIEEFGVKGDSVSQARHYVDMVRKRKGILEELIVVSAEKQRNLKRNK</sequence>
<dbReference type="Proteomes" id="UP000887580">
    <property type="component" value="Unplaced"/>
</dbReference>
<dbReference type="WBParaSite" id="PS1159_v2.g22080.t1">
    <property type="protein sequence ID" value="PS1159_v2.g22080.t1"/>
    <property type="gene ID" value="PS1159_v2.g22080"/>
</dbReference>
<protein>
    <submittedName>
        <fullName evidence="2">Tr-type G domain-containing protein</fullName>
    </submittedName>
</protein>
<accession>A0AC35FYF7</accession>
<reference evidence="2" key="1">
    <citation type="submission" date="2022-11" db="UniProtKB">
        <authorList>
            <consortium name="WormBaseParasite"/>
        </authorList>
    </citation>
    <scope>IDENTIFICATION</scope>
</reference>